<dbReference type="Proteomes" id="UP000308768">
    <property type="component" value="Unassembled WGS sequence"/>
</dbReference>
<dbReference type="InterPro" id="IPR001895">
    <property type="entry name" value="RASGEF_cat_dom"/>
</dbReference>
<evidence type="ECO:0000256" key="2">
    <source>
        <dbReference type="PROSITE-ProRule" id="PRU00168"/>
    </source>
</evidence>
<feature type="non-terminal residue" evidence="4">
    <location>
        <position position="1"/>
    </location>
</feature>
<dbReference type="PANTHER" id="PTHR23113:SF348">
    <property type="entry name" value="GUANYL-NUCLEOTIDE EXCHANGE FACTOR RASGEF, PUTATIVE (AFU_ORTHOLOGUE AFUA_1G04700)-RELATED"/>
    <property type="match status" value="1"/>
</dbReference>
<protein>
    <recommendedName>
        <fullName evidence="3">Ras-GEF domain-containing protein</fullName>
    </recommendedName>
</protein>
<dbReference type="AlphaFoldDB" id="A0A4U0WCB2"/>
<evidence type="ECO:0000313" key="4">
    <source>
        <dbReference type="EMBL" id="TKA60027.1"/>
    </source>
</evidence>
<dbReference type="Gene3D" id="1.10.840.10">
    <property type="entry name" value="Ras guanine-nucleotide exchange factors catalytic domain"/>
    <property type="match status" value="1"/>
</dbReference>
<keyword evidence="5" id="KW-1185">Reference proteome</keyword>
<accession>A0A4U0WCB2</accession>
<evidence type="ECO:0000259" key="3">
    <source>
        <dbReference type="PROSITE" id="PS50009"/>
    </source>
</evidence>
<dbReference type="STRING" id="331657.A0A4U0WCB2"/>
<keyword evidence="1 2" id="KW-0344">Guanine-nucleotide releasing factor</keyword>
<dbReference type="OrthoDB" id="28357at2759"/>
<evidence type="ECO:0000256" key="1">
    <source>
        <dbReference type="ARBA" id="ARBA00022658"/>
    </source>
</evidence>
<sequence>KSHFAYRLAWENSSSERIPYLPLHRRDLVSAEEGNRTFVGDGGERVNWKKFEIMGEVILGLQKAQGTPYPPIVKNEDVRMLVLDCKLVKDDDDLYDRSTQVEPAAGAGAADTRRGFRNFFQR</sequence>
<dbReference type="InterPro" id="IPR036964">
    <property type="entry name" value="RASGEF_cat_dom_sf"/>
</dbReference>
<dbReference type="Pfam" id="PF00617">
    <property type="entry name" value="RasGEF"/>
    <property type="match status" value="1"/>
</dbReference>
<dbReference type="InterPro" id="IPR023578">
    <property type="entry name" value="Ras_GEF_dom_sf"/>
</dbReference>
<dbReference type="EMBL" id="NAJN01001917">
    <property type="protein sequence ID" value="TKA60027.1"/>
    <property type="molecule type" value="Genomic_DNA"/>
</dbReference>
<dbReference type="GO" id="GO:0005085">
    <property type="term" value="F:guanyl-nucleotide exchange factor activity"/>
    <property type="evidence" value="ECO:0007669"/>
    <property type="project" value="UniProtKB-KW"/>
</dbReference>
<gene>
    <name evidence="4" type="ORF">B0A49_08883</name>
</gene>
<proteinExistence type="predicted"/>
<dbReference type="SUPFAM" id="SSF48366">
    <property type="entry name" value="Ras GEF"/>
    <property type="match status" value="1"/>
</dbReference>
<feature type="domain" description="Ras-GEF" evidence="3">
    <location>
        <begin position="1"/>
        <end position="104"/>
    </location>
</feature>
<dbReference type="PANTHER" id="PTHR23113">
    <property type="entry name" value="GUANINE NUCLEOTIDE EXCHANGE FACTOR"/>
    <property type="match status" value="1"/>
</dbReference>
<evidence type="ECO:0000313" key="5">
    <source>
        <dbReference type="Proteomes" id="UP000308768"/>
    </source>
</evidence>
<comment type="caution">
    <text evidence="4">The sequence shown here is derived from an EMBL/GenBank/DDBJ whole genome shotgun (WGS) entry which is preliminary data.</text>
</comment>
<name>A0A4U0WCB2_9PEZI</name>
<dbReference type="PROSITE" id="PS50009">
    <property type="entry name" value="RASGEF_CAT"/>
    <property type="match status" value="1"/>
</dbReference>
<dbReference type="GO" id="GO:0005886">
    <property type="term" value="C:plasma membrane"/>
    <property type="evidence" value="ECO:0007669"/>
    <property type="project" value="TreeGrafter"/>
</dbReference>
<dbReference type="InterPro" id="IPR008937">
    <property type="entry name" value="Ras-like_GEF"/>
</dbReference>
<organism evidence="4 5">
    <name type="scientific">Cryomyces minteri</name>
    <dbReference type="NCBI Taxonomy" id="331657"/>
    <lineage>
        <taxon>Eukaryota</taxon>
        <taxon>Fungi</taxon>
        <taxon>Dikarya</taxon>
        <taxon>Ascomycota</taxon>
        <taxon>Pezizomycotina</taxon>
        <taxon>Dothideomycetes</taxon>
        <taxon>Dothideomycetes incertae sedis</taxon>
        <taxon>Cryomyces</taxon>
    </lineage>
</organism>
<dbReference type="GO" id="GO:0007265">
    <property type="term" value="P:Ras protein signal transduction"/>
    <property type="evidence" value="ECO:0007669"/>
    <property type="project" value="TreeGrafter"/>
</dbReference>
<reference evidence="4 5" key="1">
    <citation type="submission" date="2017-03" db="EMBL/GenBank/DDBJ databases">
        <title>Genomes of endolithic fungi from Antarctica.</title>
        <authorList>
            <person name="Coleine C."/>
            <person name="Masonjones S."/>
            <person name="Stajich J.E."/>
        </authorList>
    </citation>
    <scope>NUCLEOTIDE SEQUENCE [LARGE SCALE GENOMIC DNA]</scope>
    <source>
        <strain evidence="4 5">CCFEE 5187</strain>
    </source>
</reference>